<reference evidence="3 4" key="1">
    <citation type="journal article" date="2015" name="Appl. Environ. Microbiol.">
        <title>Two Phages, phiIPLA-RODI and phiIPLA-C1C, Lyse Mono- and Dual-Species Staphylococcal Biofilms.</title>
        <authorList>
            <person name="Gutierrez D."/>
            <person name="Vandenheuvel D."/>
            <person name="Martinez B."/>
            <person name="Rodriguez A."/>
            <person name="Lavigne R."/>
            <person name="Garcia P."/>
        </authorList>
    </citation>
    <scope>NUCLEOTIDE SEQUENCE [LARGE SCALE GENOMIC DNA]</scope>
</reference>
<evidence type="ECO:0000313" key="3">
    <source>
        <dbReference type="EMBL" id="AJA42229.1"/>
    </source>
</evidence>
<dbReference type="EMBL" id="KP027447">
    <property type="protein sequence ID" value="AJA42229.1"/>
    <property type="molecule type" value="Genomic_DNA"/>
</dbReference>
<dbReference type="InterPro" id="IPR049102">
    <property type="entry name" value="Gp67_N"/>
</dbReference>
<dbReference type="Pfam" id="PF20881">
    <property type="entry name" value="G1_gp67_C"/>
    <property type="match status" value="1"/>
</dbReference>
<dbReference type="InterPro" id="IPR049103">
    <property type="entry name" value="Gp67_C"/>
</dbReference>
<name>A0A0D3MVD1_9CAUD</name>
<dbReference type="Pfam" id="PF20880">
    <property type="entry name" value="G1_gp67_N"/>
    <property type="match status" value="1"/>
</dbReference>
<dbReference type="GeneID" id="26640926"/>
<accession>A0A0D3MVD1</accession>
<proteinExistence type="predicted"/>
<dbReference type="KEGG" id="vg:26640926"/>
<organism evidence="3 4">
    <name type="scientific">Staphylococcus phage vB_SepM_ phiIPLA-C1C</name>
    <dbReference type="NCBI Taxonomy" id="1572704"/>
    <lineage>
        <taxon>Viruses</taxon>
        <taxon>Duplodnaviria</taxon>
        <taxon>Heunggongvirae</taxon>
        <taxon>Uroviricota</taxon>
        <taxon>Caudoviricetes</taxon>
        <taxon>Herelleviridae</taxon>
        <taxon>Twortvirinae</taxon>
        <taxon>Sepunavirus</taxon>
        <taxon>Sepunavirus IPLAC1C</taxon>
    </lineage>
</organism>
<dbReference type="Gene3D" id="6.10.140.1800">
    <property type="match status" value="1"/>
</dbReference>
<dbReference type="OrthoDB" id="9206at10239"/>
<evidence type="ECO:0008006" key="5">
    <source>
        <dbReference type="Google" id="ProtNLM"/>
    </source>
</evidence>
<protein>
    <recommendedName>
        <fullName evidence="5">Anti-sigma factor</fullName>
    </recommendedName>
</protein>
<feature type="domain" description="Gp67 C-terminal" evidence="2">
    <location>
        <begin position="97"/>
        <end position="197"/>
    </location>
</feature>
<evidence type="ECO:0000259" key="1">
    <source>
        <dbReference type="Pfam" id="PF20880"/>
    </source>
</evidence>
<sequence>MKLVFKDKQEVEVMVYHKKDSYVKFKSPIESIINWYPLSNSYDYKLAKDKNFLELKRLRSYLPTSYGISDNNSSLKKEEGYRCNLNTWYNPIVEKYNMKVIKKAEEYGITTIKDKFTQEDVDEGFDIVGVMLNTMKDVSLERYKKSLSDRYLKKFNLKSKDTQVSEALQHTDASTDYTYDMLGKIYNMLVIMKKIIKVR</sequence>
<evidence type="ECO:0000313" key="4">
    <source>
        <dbReference type="Proteomes" id="UP000032689"/>
    </source>
</evidence>
<keyword evidence="4" id="KW-1185">Reference proteome</keyword>
<feature type="domain" description="Gp67 N-terminal" evidence="1">
    <location>
        <begin position="11"/>
        <end position="87"/>
    </location>
</feature>
<evidence type="ECO:0000259" key="2">
    <source>
        <dbReference type="Pfam" id="PF20881"/>
    </source>
</evidence>
<dbReference type="RefSeq" id="YP_009214509.1">
    <property type="nucleotide sequence ID" value="NC_028962.1"/>
</dbReference>
<dbReference type="Proteomes" id="UP000032689">
    <property type="component" value="Segment"/>
</dbReference>